<dbReference type="Gene3D" id="3.80.10.10">
    <property type="entry name" value="Ribonuclease Inhibitor"/>
    <property type="match status" value="5"/>
</dbReference>
<evidence type="ECO:0000256" key="8">
    <source>
        <dbReference type="ARBA" id="ARBA00022741"/>
    </source>
</evidence>
<keyword evidence="8 14" id="KW-0547">Nucleotide-binding</keyword>
<keyword evidence="6 17" id="KW-0732">Signal</keyword>
<evidence type="ECO:0000256" key="10">
    <source>
        <dbReference type="ARBA" id="ARBA00022840"/>
    </source>
</evidence>
<feature type="compositionally biased region" description="Polar residues" evidence="15">
    <location>
        <begin position="979"/>
        <end position="995"/>
    </location>
</feature>
<dbReference type="SUPFAM" id="SSF56112">
    <property type="entry name" value="Protein kinase-like (PK-like)"/>
    <property type="match status" value="1"/>
</dbReference>
<feature type="region of interest" description="Disordered" evidence="15">
    <location>
        <begin position="933"/>
        <end position="1010"/>
    </location>
</feature>
<dbReference type="FunFam" id="3.80.10.10:FF:000077">
    <property type="entry name" value="LRR receptor-like serine/threonine-protein kinase ERL1"/>
    <property type="match status" value="1"/>
</dbReference>
<protein>
    <recommendedName>
        <fullName evidence="18">Protein kinase domain-containing protein</fullName>
    </recommendedName>
</protein>
<dbReference type="GO" id="GO:0016020">
    <property type="term" value="C:membrane"/>
    <property type="evidence" value="ECO:0007669"/>
    <property type="project" value="UniProtKB-SubCell"/>
</dbReference>
<comment type="subcellular location">
    <subcellularLocation>
        <location evidence="1">Membrane</location>
        <topology evidence="1">Single-pass type I membrane protein</topology>
    </subcellularLocation>
</comment>
<evidence type="ECO:0000256" key="14">
    <source>
        <dbReference type="PROSITE-ProRule" id="PRU10141"/>
    </source>
</evidence>
<dbReference type="InterPro" id="IPR011009">
    <property type="entry name" value="Kinase-like_dom_sf"/>
</dbReference>
<dbReference type="PANTHER" id="PTHR48006:SF92">
    <property type="entry name" value="LRR RECEPTOR-LIKE SERINE_THREONINE-PROTEIN KINASE GSO1"/>
    <property type="match status" value="1"/>
</dbReference>
<keyword evidence="3" id="KW-0433">Leucine-rich repeat</keyword>
<evidence type="ECO:0000313" key="20">
    <source>
        <dbReference type="Proteomes" id="UP000825729"/>
    </source>
</evidence>
<dbReference type="PROSITE" id="PS50011">
    <property type="entry name" value="PROTEIN_KINASE_DOM"/>
    <property type="match status" value="1"/>
</dbReference>
<name>A0AAV7EL57_ARIFI</name>
<dbReference type="InterPro" id="IPR008271">
    <property type="entry name" value="Ser/Thr_kinase_AS"/>
</dbReference>
<keyword evidence="11 16" id="KW-1133">Transmembrane helix</keyword>
<evidence type="ECO:0000256" key="13">
    <source>
        <dbReference type="ARBA" id="ARBA00023180"/>
    </source>
</evidence>
<evidence type="ECO:0000256" key="15">
    <source>
        <dbReference type="SAM" id="MobiDB-lite"/>
    </source>
</evidence>
<evidence type="ECO:0000256" key="11">
    <source>
        <dbReference type="ARBA" id="ARBA00022989"/>
    </source>
</evidence>
<keyword evidence="4" id="KW-0808">Transferase</keyword>
<evidence type="ECO:0000256" key="6">
    <source>
        <dbReference type="ARBA" id="ARBA00022729"/>
    </source>
</evidence>
<organism evidence="19 20">
    <name type="scientific">Aristolochia fimbriata</name>
    <name type="common">White veined hardy Dutchman's pipe vine</name>
    <dbReference type="NCBI Taxonomy" id="158543"/>
    <lineage>
        <taxon>Eukaryota</taxon>
        <taxon>Viridiplantae</taxon>
        <taxon>Streptophyta</taxon>
        <taxon>Embryophyta</taxon>
        <taxon>Tracheophyta</taxon>
        <taxon>Spermatophyta</taxon>
        <taxon>Magnoliopsida</taxon>
        <taxon>Magnoliidae</taxon>
        <taxon>Piperales</taxon>
        <taxon>Aristolochiaceae</taxon>
        <taxon>Aristolochia</taxon>
    </lineage>
</organism>
<dbReference type="InterPro" id="IPR000719">
    <property type="entry name" value="Prot_kinase_dom"/>
</dbReference>
<dbReference type="InterPro" id="IPR051824">
    <property type="entry name" value="LRR_Rcpt-Like_S/T_Kinase"/>
</dbReference>
<dbReference type="AlphaFoldDB" id="A0AAV7EL57"/>
<dbReference type="InterPro" id="IPR017441">
    <property type="entry name" value="Protein_kinase_ATP_BS"/>
</dbReference>
<reference evidence="19 20" key="1">
    <citation type="submission" date="2021-07" db="EMBL/GenBank/DDBJ databases">
        <title>The Aristolochia fimbriata genome: insights into angiosperm evolution, floral development and chemical biosynthesis.</title>
        <authorList>
            <person name="Jiao Y."/>
        </authorList>
    </citation>
    <scope>NUCLEOTIDE SEQUENCE [LARGE SCALE GENOMIC DNA]</scope>
    <source>
        <strain evidence="19">IBCAS-2021</strain>
        <tissue evidence="19">Leaf</tissue>
    </source>
</reference>
<keyword evidence="20" id="KW-1185">Reference proteome</keyword>
<dbReference type="Pfam" id="PF13855">
    <property type="entry name" value="LRR_8"/>
    <property type="match status" value="2"/>
</dbReference>
<dbReference type="EMBL" id="JAINDJ010000004">
    <property type="protein sequence ID" value="KAG9449079.1"/>
    <property type="molecule type" value="Genomic_DNA"/>
</dbReference>
<keyword evidence="13" id="KW-0325">Glycoprotein</keyword>
<evidence type="ECO:0000256" key="12">
    <source>
        <dbReference type="ARBA" id="ARBA00023136"/>
    </source>
</evidence>
<dbReference type="InterPro" id="IPR003591">
    <property type="entry name" value="Leu-rich_rpt_typical-subtyp"/>
</dbReference>
<sequence length="1046" mass="114237">MRELSSSSAGALFLLLSILLCYLPSHGDSQQQQEEQRLLRIKRDWKDPPFLDSWSTSAGTHCSWDGITCADDSSVVEITLSNVDIVTEIPPGFCQLGNLAKLNLSYNFIPGTFPTSLLNCSNLQSLDLSQNYFVGAVPSDIDRLSALRYLDLSGNNFTGDIPVAVSRLPNLVHLFLHMNLFNVTVPSQIGGLPNLETLALAINPFPPTTIPPDFGRLKKLKYLWMTGTNLIGEIPDIFSNLTDLEHIDLTDNKLTGNIPPALFQLQNLTILSLQFNRLSGEIPESITAFNLVDLDISGNRLTGSIPDDVGKLQKLKSLFLYYNRLTGEIPPSIAKLPELRDIRLFNNTLTGLLPPDMGAHSPLRNLEVCGNRLSGTLPESLCSNGMLQGLVVFSNNMSGTVPESLGSCRSLTSVQLYGNQFTGRIPTGLWSLENLDSIMIRDNSFSGDLPDRLGPALARLQIQNNKFGGSLPSQISASVNLSVITASNNDFSGEIPPSLTALPLLSQLDLEGNRLSDSSKVSRKFLAVIVVLAGLISAAAVGFAVFVIREYRRRKRGQDLAAWKVTSFQRLTFNESSIRRGLTENNMIGKGGSGKVYRISLGRRGTEFVAVKKIWNDRHLTDEKLEKEFQSEVEILGRIRHANIVKLLCCISGENSKLLVYEYMGNGSLYRWLHGAGAGAGAVLDWPMRHRIAVGAAQGLCYMHHACSPPIIHRDVKSSNILLDSEFKARIADFGLARMLSRASHPDTVSTVAGSIGYIAPEYAYTTRVSEKCDVYSFGVVLLELVTGREAQEGKGEASLVEWAWQHFQEGKPIEDALEKEIGEPLCVESMSIVFKLGLACTSSLPTERPAMKDVLQILIRHGHPDTYGAAGKKSRKEYDVVPLLYSPLSGYRRSKSSSETVDDVRDAAAFNTLAQLLDSVIDSGLKFDRGSFPPLSIRGTPPRRRTATGRESPASTSSPSSSSPCPTSTLKFPPVSVDSGTSPLSISPTTSQLHPRNVPRLSPQVPSDIGKPMRFTDFLLFCAKPVLTCSSQPAPNPVRSAIYSS</sequence>
<feature type="chain" id="PRO_5044000787" description="Protein kinase domain-containing protein" evidence="17">
    <location>
        <begin position="28"/>
        <end position="1046"/>
    </location>
</feature>
<evidence type="ECO:0000313" key="19">
    <source>
        <dbReference type="EMBL" id="KAG9449079.1"/>
    </source>
</evidence>
<dbReference type="Gene3D" id="1.10.510.10">
    <property type="entry name" value="Transferase(Phosphotransferase) domain 1"/>
    <property type="match status" value="1"/>
</dbReference>
<dbReference type="PROSITE" id="PS00108">
    <property type="entry name" value="PROTEIN_KINASE_ST"/>
    <property type="match status" value="1"/>
</dbReference>
<comment type="caution">
    <text evidence="19">The sequence shown here is derived from an EMBL/GenBank/DDBJ whole genome shotgun (WGS) entry which is preliminary data.</text>
</comment>
<proteinExistence type="inferred from homology"/>
<keyword evidence="10 14" id="KW-0067">ATP-binding</keyword>
<dbReference type="Pfam" id="PF00560">
    <property type="entry name" value="LRR_1"/>
    <property type="match status" value="4"/>
</dbReference>
<dbReference type="SMART" id="SM00369">
    <property type="entry name" value="LRR_TYP"/>
    <property type="match status" value="7"/>
</dbReference>
<dbReference type="SMART" id="SM00220">
    <property type="entry name" value="S_TKc"/>
    <property type="match status" value="1"/>
</dbReference>
<feature type="transmembrane region" description="Helical" evidence="16">
    <location>
        <begin position="525"/>
        <end position="548"/>
    </location>
</feature>
<dbReference type="SUPFAM" id="SSF52058">
    <property type="entry name" value="L domain-like"/>
    <property type="match status" value="3"/>
</dbReference>
<dbReference type="FunFam" id="1.10.510.10:FF:000365">
    <property type="entry name" value="Leucine-rich repeat receptor-like serine/threonine-protein kinase At1g17230"/>
    <property type="match status" value="1"/>
</dbReference>
<dbReference type="CDD" id="cd14066">
    <property type="entry name" value="STKc_IRAK"/>
    <property type="match status" value="1"/>
</dbReference>
<gene>
    <name evidence="19" type="ORF">H6P81_009044</name>
</gene>
<evidence type="ECO:0000256" key="4">
    <source>
        <dbReference type="ARBA" id="ARBA00022679"/>
    </source>
</evidence>
<dbReference type="FunFam" id="3.80.10.10:FF:000041">
    <property type="entry name" value="LRR receptor-like serine/threonine-protein kinase ERECTA"/>
    <property type="match status" value="1"/>
</dbReference>
<feature type="domain" description="Protein kinase" evidence="18">
    <location>
        <begin position="582"/>
        <end position="867"/>
    </location>
</feature>
<dbReference type="GO" id="GO:0004672">
    <property type="term" value="F:protein kinase activity"/>
    <property type="evidence" value="ECO:0007669"/>
    <property type="project" value="InterPro"/>
</dbReference>
<evidence type="ECO:0000256" key="7">
    <source>
        <dbReference type="ARBA" id="ARBA00022737"/>
    </source>
</evidence>
<dbReference type="InterPro" id="IPR013210">
    <property type="entry name" value="LRR_N_plant-typ"/>
</dbReference>
<dbReference type="Pfam" id="PF00069">
    <property type="entry name" value="Pkinase"/>
    <property type="match status" value="1"/>
</dbReference>
<keyword evidence="7" id="KW-0677">Repeat</keyword>
<dbReference type="PANTHER" id="PTHR48006">
    <property type="entry name" value="LEUCINE-RICH REPEAT-CONTAINING PROTEIN DDB_G0281931-RELATED"/>
    <property type="match status" value="1"/>
</dbReference>
<evidence type="ECO:0000256" key="2">
    <source>
        <dbReference type="ARBA" id="ARBA00008684"/>
    </source>
</evidence>
<evidence type="ECO:0000256" key="1">
    <source>
        <dbReference type="ARBA" id="ARBA00004479"/>
    </source>
</evidence>
<keyword evidence="5 16" id="KW-0812">Transmembrane</keyword>
<keyword evidence="9" id="KW-0418">Kinase</keyword>
<dbReference type="GO" id="GO:0005524">
    <property type="term" value="F:ATP binding"/>
    <property type="evidence" value="ECO:0007669"/>
    <property type="project" value="UniProtKB-UniRule"/>
</dbReference>
<dbReference type="PROSITE" id="PS00107">
    <property type="entry name" value="PROTEIN_KINASE_ATP"/>
    <property type="match status" value="1"/>
</dbReference>
<dbReference type="InterPro" id="IPR001611">
    <property type="entry name" value="Leu-rich_rpt"/>
</dbReference>
<evidence type="ECO:0000256" key="17">
    <source>
        <dbReference type="SAM" id="SignalP"/>
    </source>
</evidence>
<dbReference type="InterPro" id="IPR032675">
    <property type="entry name" value="LRR_dom_sf"/>
</dbReference>
<comment type="similarity">
    <text evidence="2">Belongs to the protein kinase superfamily. Ser/Thr protein kinase family.</text>
</comment>
<feature type="signal peptide" evidence="17">
    <location>
        <begin position="1"/>
        <end position="27"/>
    </location>
</feature>
<evidence type="ECO:0000256" key="5">
    <source>
        <dbReference type="ARBA" id="ARBA00022692"/>
    </source>
</evidence>
<dbReference type="FunFam" id="3.80.10.10:FF:000095">
    <property type="entry name" value="LRR receptor-like serine/threonine-protein kinase GSO1"/>
    <property type="match status" value="1"/>
</dbReference>
<keyword evidence="12 16" id="KW-0472">Membrane</keyword>
<dbReference type="Pfam" id="PF08263">
    <property type="entry name" value="LRRNT_2"/>
    <property type="match status" value="1"/>
</dbReference>
<feature type="compositionally biased region" description="Low complexity" evidence="15">
    <location>
        <begin position="950"/>
        <end position="970"/>
    </location>
</feature>
<feature type="binding site" evidence="14">
    <location>
        <position position="613"/>
    </location>
    <ligand>
        <name>ATP</name>
        <dbReference type="ChEBI" id="CHEBI:30616"/>
    </ligand>
</feature>
<accession>A0AAV7EL57</accession>
<evidence type="ECO:0000259" key="18">
    <source>
        <dbReference type="PROSITE" id="PS50011"/>
    </source>
</evidence>
<evidence type="ECO:0000256" key="9">
    <source>
        <dbReference type="ARBA" id="ARBA00022777"/>
    </source>
</evidence>
<evidence type="ECO:0000256" key="3">
    <source>
        <dbReference type="ARBA" id="ARBA00022614"/>
    </source>
</evidence>
<evidence type="ECO:0000256" key="16">
    <source>
        <dbReference type="SAM" id="Phobius"/>
    </source>
</evidence>
<dbReference type="Gene3D" id="3.30.200.20">
    <property type="entry name" value="Phosphorylase Kinase, domain 1"/>
    <property type="match status" value="1"/>
</dbReference>
<dbReference type="Proteomes" id="UP000825729">
    <property type="component" value="Unassembled WGS sequence"/>
</dbReference>